<evidence type="ECO:0000256" key="1">
    <source>
        <dbReference type="SAM" id="MobiDB-lite"/>
    </source>
</evidence>
<gene>
    <name evidence="2" type="ORF">CCACVL1_03105</name>
</gene>
<dbReference type="EMBL" id="AWWV01006440">
    <property type="protein sequence ID" value="OMP01382.1"/>
    <property type="molecule type" value="Genomic_DNA"/>
</dbReference>
<evidence type="ECO:0000313" key="3">
    <source>
        <dbReference type="Proteomes" id="UP000188268"/>
    </source>
</evidence>
<proteinExistence type="predicted"/>
<comment type="caution">
    <text evidence="2">The sequence shown here is derived from an EMBL/GenBank/DDBJ whole genome shotgun (WGS) entry which is preliminary data.</text>
</comment>
<keyword evidence="3" id="KW-1185">Reference proteome</keyword>
<dbReference type="AlphaFoldDB" id="A0A1R3K2S1"/>
<sequence>MGVISLPLVALSISPRSGCRGFFFLANVSIARALAIPFVFSSRIATETHRGKSNGTRDQDPNFMLMAQARALVIGPCGMAKGSKGRSCPDGPIDGRLWPVAPCDVACDGRSCGRCCAASPSNGQSLVPPNPCSSKLASMTSP</sequence>
<name>A0A1R3K2S1_COCAP</name>
<accession>A0A1R3K2S1</accession>
<dbReference type="Proteomes" id="UP000188268">
    <property type="component" value="Unassembled WGS sequence"/>
</dbReference>
<dbReference type="Gramene" id="OMP01382">
    <property type="protein sequence ID" value="OMP01382"/>
    <property type="gene ID" value="CCACVL1_03105"/>
</dbReference>
<protein>
    <submittedName>
        <fullName evidence="2">Uncharacterized protein</fullName>
    </submittedName>
</protein>
<feature type="region of interest" description="Disordered" evidence="1">
    <location>
        <begin position="119"/>
        <end position="142"/>
    </location>
</feature>
<organism evidence="2 3">
    <name type="scientific">Corchorus capsularis</name>
    <name type="common">Jute</name>
    <dbReference type="NCBI Taxonomy" id="210143"/>
    <lineage>
        <taxon>Eukaryota</taxon>
        <taxon>Viridiplantae</taxon>
        <taxon>Streptophyta</taxon>
        <taxon>Embryophyta</taxon>
        <taxon>Tracheophyta</taxon>
        <taxon>Spermatophyta</taxon>
        <taxon>Magnoliopsida</taxon>
        <taxon>eudicotyledons</taxon>
        <taxon>Gunneridae</taxon>
        <taxon>Pentapetalae</taxon>
        <taxon>rosids</taxon>
        <taxon>malvids</taxon>
        <taxon>Malvales</taxon>
        <taxon>Malvaceae</taxon>
        <taxon>Grewioideae</taxon>
        <taxon>Apeibeae</taxon>
        <taxon>Corchorus</taxon>
    </lineage>
</organism>
<reference evidence="2 3" key="1">
    <citation type="submission" date="2013-09" db="EMBL/GenBank/DDBJ databases">
        <title>Corchorus capsularis genome sequencing.</title>
        <authorList>
            <person name="Alam M."/>
            <person name="Haque M.S."/>
            <person name="Islam M.S."/>
            <person name="Emdad E.M."/>
            <person name="Islam M.M."/>
            <person name="Ahmed B."/>
            <person name="Halim A."/>
            <person name="Hossen Q.M.M."/>
            <person name="Hossain M.Z."/>
            <person name="Ahmed R."/>
            <person name="Khan M.M."/>
            <person name="Islam R."/>
            <person name="Rashid M.M."/>
            <person name="Khan S.A."/>
            <person name="Rahman M.S."/>
            <person name="Alam M."/>
        </authorList>
    </citation>
    <scope>NUCLEOTIDE SEQUENCE [LARGE SCALE GENOMIC DNA]</scope>
    <source>
        <strain evidence="3">cv. CVL-1</strain>
        <tissue evidence="2">Whole seedling</tissue>
    </source>
</reference>
<evidence type="ECO:0000313" key="2">
    <source>
        <dbReference type="EMBL" id="OMP01382.1"/>
    </source>
</evidence>